<comment type="catalytic activity">
    <reaction evidence="11">
        <text>L-threonine + hydrogencarbonate + ATP = L-threonylcarbamoyladenylate + diphosphate + H2O</text>
        <dbReference type="Rhea" id="RHEA:36407"/>
        <dbReference type="ChEBI" id="CHEBI:15377"/>
        <dbReference type="ChEBI" id="CHEBI:17544"/>
        <dbReference type="ChEBI" id="CHEBI:30616"/>
        <dbReference type="ChEBI" id="CHEBI:33019"/>
        <dbReference type="ChEBI" id="CHEBI:57926"/>
        <dbReference type="ChEBI" id="CHEBI:73682"/>
        <dbReference type="EC" id="2.7.7.87"/>
    </reaction>
</comment>
<dbReference type="SUPFAM" id="SSF55821">
    <property type="entry name" value="YrdC/RibB"/>
    <property type="match status" value="1"/>
</dbReference>
<dbReference type="AlphaFoldDB" id="A0A2G1BXJ4"/>
<evidence type="ECO:0000256" key="1">
    <source>
        <dbReference type="ARBA" id="ARBA00004496"/>
    </source>
</evidence>
<name>A0A2G1BXJ4_9FLAO</name>
<dbReference type="Pfam" id="PF01300">
    <property type="entry name" value="Sua5_yciO_yrdC"/>
    <property type="match status" value="1"/>
</dbReference>
<evidence type="ECO:0000313" key="14">
    <source>
        <dbReference type="Proteomes" id="UP000222163"/>
    </source>
</evidence>
<evidence type="ECO:0000256" key="8">
    <source>
        <dbReference type="ARBA" id="ARBA00022741"/>
    </source>
</evidence>
<evidence type="ECO:0000256" key="9">
    <source>
        <dbReference type="ARBA" id="ARBA00022840"/>
    </source>
</evidence>
<organism evidence="13 14">
    <name type="scientific">Tenacibaculum discolor</name>
    <dbReference type="NCBI Taxonomy" id="361581"/>
    <lineage>
        <taxon>Bacteria</taxon>
        <taxon>Pseudomonadati</taxon>
        <taxon>Bacteroidota</taxon>
        <taxon>Flavobacteriia</taxon>
        <taxon>Flavobacteriales</taxon>
        <taxon>Flavobacteriaceae</taxon>
        <taxon>Tenacibaculum</taxon>
    </lineage>
</organism>
<comment type="similarity">
    <text evidence="2">Belongs to the SUA5 family.</text>
</comment>
<feature type="domain" description="YrdC-like" evidence="12">
    <location>
        <begin position="1"/>
        <end position="178"/>
    </location>
</feature>
<dbReference type="InterPro" id="IPR006070">
    <property type="entry name" value="Sua5-like_dom"/>
</dbReference>
<dbReference type="GO" id="GO:0005737">
    <property type="term" value="C:cytoplasm"/>
    <property type="evidence" value="ECO:0007669"/>
    <property type="project" value="UniProtKB-SubCell"/>
</dbReference>
<dbReference type="PANTHER" id="PTHR17490:SF16">
    <property type="entry name" value="THREONYLCARBAMOYL-AMP SYNTHASE"/>
    <property type="match status" value="1"/>
</dbReference>
<dbReference type="GO" id="GO:0006450">
    <property type="term" value="P:regulation of translational fidelity"/>
    <property type="evidence" value="ECO:0007669"/>
    <property type="project" value="TreeGrafter"/>
</dbReference>
<evidence type="ECO:0000256" key="11">
    <source>
        <dbReference type="ARBA" id="ARBA00048366"/>
    </source>
</evidence>
<dbReference type="GO" id="GO:0061710">
    <property type="term" value="F:L-threonylcarbamoyladenylate synthase"/>
    <property type="evidence" value="ECO:0007669"/>
    <property type="project" value="UniProtKB-EC"/>
</dbReference>
<dbReference type="GO" id="GO:0000049">
    <property type="term" value="F:tRNA binding"/>
    <property type="evidence" value="ECO:0007669"/>
    <property type="project" value="TreeGrafter"/>
</dbReference>
<comment type="caution">
    <text evidence="13">The sequence shown here is derived from an EMBL/GenBank/DDBJ whole genome shotgun (WGS) entry which is preliminary data.</text>
</comment>
<dbReference type="NCBIfam" id="TIGR00057">
    <property type="entry name" value="L-threonylcarbamoyladenylate synthase"/>
    <property type="match status" value="1"/>
</dbReference>
<dbReference type="InterPro" id="IPR017945">
    <property type="entry name" value="DHBP_synth_RibB-like_a/b_dom"/>
</dbReference>
<evidence type="ECO:0000256" key="6">
    <source>
        <dbReference type="ARBA" id="ARBA00022694"/>
    </source>
</evidence>
<dbReference type="GO" id="GO:0005524">
    <property type="term" value="F:ATP binding"/>
    <property type="evidence" value="ECO:0007669"/>
    <property type="project" value="UniProtKB-KW"/>
</dbReference>
<evidence type="ECO:0000256" key="3">
    <source>
        <dbReference type="ARBA" id="ARBA00012584"/>
    </source>
</evidence>
<evidence type="ECO:0000256" key="4">
    <source>
        <dbReference type="ARBA" id="ARBA00022490"/>
    </source>
</evidence>
<comment type="subcellular location">
    <subcellularLocation>
        <location evidence="1">Cytoplasm</location>
    </subcellularLocation>
</comment>
<evidence type="ECO:0000256" key="10">
    <source>
        <dbReference type="ARBA" id="ARBA00029774"/>
    </source>
</evidence>
<evidence type="ECO:0000256" key="2">
    <source>
        <dbReference type="ARBA" id="ARBA00007663"/>
    </source>
</evidence>
<proteinExistence type="inferred from homology"/>
<dbReference type="EC" id="2.7.7.87" evidence="3"/>
<evidence type="ECO:0000256" key="7">
    <source>
        <dbReference type="ARBA" id="ARBA00022695"/>
    </source>
</evidence>
<dbReference type="Proteomes" id="UP000222163">
    <property type="component" value="Unassembled WGS sequence"/>
</dbReference>
<gene>
    <name evidence="13" type="ORF">CSC81_03085</name>
</gene>
<sequence>MIDALKTAKTVLYPTDTVWGLGCDATNEEAVKKIYKLKDREESKSLIILVSSVEMLEDYIENIPPKALEILKNVEKPTTVIYKNPRGLAPNTIASDNTIAIRIPQDEFCIQLIKEFGKPIVSTSANVSGEPTPKSFSEISQAILKSVDYVVNLHQEKVAEKSSTILKIEGEAIIVIRE</sequence>
<evidence type="ECO:0000259" key="12">
    <source>
        <dbReference type="PROSITE" id="PS51163"/>
    </source>
</evidence>
<dbReference type="Gene3D" id="3.90.870.10">
    <property type="entry name" value="DHBP synthase"/>
    <property type="match status" value="1"/>
</dbReference>
<keyword evidence="7" id="KW-0548">Nucleotidyltransferase</keyword>
<dbReference type="PROSITE" id="PS51163">
    <property type="entry name" value="YRDC"/>
    <property type="match status" value="1"/>
</dbReference>
<protein>
    <recommendedName>
        <fullName evidence="10">L-threonylcarbamoyladenylate synthase</fullName>
        <ecNumber evidence="3">2.7.7.87</ecNumber>
    </recommendedName>
    <alternativeName>
        <fullName evidence="10">L-threonylcarbamoyladenylate synthase</fullName>
    </alternativeName>
</protein>
<reference evidence="13 14" key="1">
    <citation type="journal article" date="2016" name="Nat. Commun.">
        <title>Microbial interactions lead to rapid micro-scale successions on model marine particles.</title>
        <authorList>
            <person name="Datta M.S."/>
            <person name="Sliwerska E."/>
            <person name="Gore J."/>
            <person name="Polz M.F."/>
            <person name="Cordero O.X."/>
        </authorList>
    </citation>
    <scope>NUCLEOTIDE SEQUENCE [LARGE SCALE GENOMIC DNA]</scope>
    <source>
        <strain evidence="13 14">4G03</strain>
    </source>
</reference>
<keyword evidence="5" id="KW-0808">Transferase</keyword>
<dbReference type="GO" id="GO:0008033">
    <property type="term" value="P:tRNA processing"/>
    <property type="evidence" value="ECO:0007669"/>
    <property type="project" value="UniProtKB-KW"/>
</dbReference>
<dbReference type="EMBL" id="PDUU01000003">
    <property type="protein sequence ID" value="PHN98781.1"/>
    <property type="molecule type" value="Genomic_DNA"/>
</dbReference>
<keyword evidence="9" id="KW-0067">ATP-binding</keyword>
<keyword evidence="8" id="KW-0547">Nucleotide-binding</keyword>
<dbReference type="PANTHER" id="PTHR17490">
    <property type="entry name" value="SUA5"/>
    <property type="match status" value="1"/>
</dbReference>
<evidence type="ECO:0000256" key="5">
    <source>
        <dbReference type="ARBA" id="ARBA00022679"/>
    </source>
</evidence>
<dbReference type="GO" id="GO:0003725">
    <property type="term" value="F:double-stranded RNA binding"/>
    <property type="evidence" value="ECO:0007669"/>
    <property type="project" value="InterPro"/>
</dbReference>
<keyword evidence="4" id="KW-0963">Cytoplasm</keyword>
<accession>A0A2G1BXJ4</accession>
<dbReference type="InterPro" id="IPR050156">
    <property type="entry name" value="TC-AMP_synthase_SUA5"/>
</dbReference>
<evidence type="ECO:0000313" key="13">
    <source>
        <dbReference type="EMBL" id="PHN98781.1"/>
    </source>
</evidence>
<keyword evidence="6" id="KW-0819">tRNA processing</keyword>